<dbReference type="EMBL" id="BAWO01000058">
    <property type="protein sequence ID" value="GAJ41137.1"/>
    <property type="molecule type" value="Genomic_DNA"/>
</dbReference>
<comment type="caution">
    <text evidence="1">The sequence shown here is derived from an EMBL/GenBank/DDBJ whole genome shotgun (WGS) entry which is preliminary data.</text>
</comment>
<dbReference type="AlphaFoldDB" id="A0A023DIR0"/>
<proteinExistence type="predicted"/>
<accession>A0A023DIR0</accession>
<name>A0A023DIR0_9BACL</name>
<organism evidence="1 2">
    <name type="scientific">Parageobacillus caldoxylosilyticus NBRC 107762</name>
    <dbReference type="NCBI Taxonomy" id="1220594"/>
    <lineage>
        <taxon>Bacteria</taxon>
        <taxon>Bacillati</taxon>
        <taxon>Bacillota</taxon>
        <taxon>Bacilli</taxon>
        <taxon>Bacillales</taxon>
        <taxon>Anoxybacillaceae</taxon>
        <taxon>Saccharococcus</taxon>
    </lineage>
</organism>
<evidence type="ECO:0000313" key="1">
    <source>
        <dbReference type="EMBL" id="GAJ41137.1"/>
    </source>
</evidence>
<reference evidence="1 2" key="1">
    <citation type="submission" date="2014-04" db="EMBL/GenBank/DDBJ databases">
        <title>Whole genome shotgun sequence of Geobacillus caldoxylosilyticus NBRC 107762.</title>
        <authorList>
            <person name="Hosoyama A."/>
            <person name="Hosoyama Y."/>
            <person name="Katano-Makiyama Y."/>
            <person name="Tsuchikane K."/>
            <person name="Ohji S."/>
            <person name="Ichikawa N."/>
            <person name="Yamazoe A."/>
            <person name="Fujita N."/>
        </authorList>
    </citation>
    <scope>NUCLEOTIDE SEQUENCE [LARGE SCALE GENOMIC DNA]</scope>
    <source>
        <strain evidence="1 2">NBRC 107762</strain>
    </source>
</reference>
<dbReference type="Proteomes" id="UP000023561">
    <property type="component" value="Unassembled WGS sequence"/>
</dbReference>
<sequence>MNKKGESNVRVMEKLDETDDKCANRPAAVGETFLFRYRPADPGASRYFGIRKNMAWSNVSILLPSFGQCRLNNGNKEDERKR</sequence>
<evidence type="ECO:0000313" key="2">
    <source>
        <dbReference type="Proteomes" id="UP000023561"/>
    </source>
</evidence>
<keyword evidence="2" id="KW-1185">Reference proteome</keyword>
<protein>
    <submittedName>
        <fullName evidence="1">Uncharacterized protein</fullName>
    </submittedName>
</protein>
<gene>
    <name evidence="1" type="ORF">GCA01S_058_00250</name>
</gene>